<keyword evidence="2" id="KW-1185">Reference proteome</keyword>
<accession>A0A812LEM1</accession>
<dbReference type="InterPro" id="IPR029063">
    <property type="entry name" value="SAM-dependent_MTases_sf"/>
</dbReference>
<organism evidence="1 2">
    <name type="scientific">Symbiodinium natans</name>
    <dbReference type="NCBI Taxonomy" id="878477"/>
    <lineage>
        <taxon>Eukaryota</taxon>
        <taxon>Sar</taxon>
        <taxon>Alveolata</taxon>
        <taxon>Dinophyceae</taxon>
        <taxon>Suessiales</taxon>
        <taxon>Symbiodiniaceae</taxon>
        <taxon>Symbiodinium</taxon>
    </lineage>
</organism>
<reference evidence="1" key="1">
    <citation type="submission" date="2021-02" db="EMBL/GenBank/DDBJ databases">
        <authorList>
            <person name="Dougan E. K."/>
            <person name="Rhodes N."/>
            <person name="Thang M."/>
            <person name="Chan C."/>
        </authorList>
    </citation>
    <scope>NUCLEOTIDE SEQUENCE</scope>
</reference>
<evidence type="ECO:0000313" key="2">
    <source>
        <dbReference type="Proteomes" id="UP000604046"/>
    </source>
</evidence>
<dbReference type="EMBL" id="CAJNDS010001057">
    <property type="protein sequence ID" value="CAE7245663.1"/>
    <property type="molecule type" value="Genomic_DNA"/>
</dbReference>
<comment type="caution">
    <text evidence="1">The sequence shown here is derived from an EMBL/GenBank/DDBJ whole genome shotgun (WGS) entry which is preliminary data.</text>
</comment>
<dbReference type="SUPFAM" id="SSF53335">
    <property type="entry name" value="S-adenosyl-L-methionine-dependent methyltransferases"/>
    <property type="match status" value="1"/>
</dbReference>
<gene>
    <name evidence="1" type="ORF">SNAT2548_LOCUS11605</name>
</gene>
<proteinExistence type="predicted"/>
<name>A0A812LEM1_9DINO</name>
<evidence type="ECO:0000313" key="1">
    <source>
        <dbReference type="EMBL" id="CAE7245663.1"/>
    </source>
</evidence>
<dbReference type="AlphaFoldDB" id="A0A812LEM1"/>
<dbReference type="OrthoDB" id="446222at2759"/>
<protein>
    <submittedName>
        <fullName evidence="1">Uncharacterized protein</fullName>
    </submittedName>
</protein>
<sequence length="387" mass="41706">MKPILAEGLARCSKTRPLRVVDLGSCSGFFALKAAYRHPEADVVAIEGSVGIGNGSVGMQGTVRQILKTDAVQMHLRWIQRLKLTNCFLAPEVWDYLHVCNLAKTKRPICDFMFMLSVVHHIDNVSVQQYARVGMTRVQGGIDLLAKLLTLAPRHFVELPNEPWMKELFEKYGTSRGILEAAADATGLKWSLRGPIFTAEWFGSRDTWVLEVQDEMAELDIQCCPFPLLYRGNEVDAAVDVAETEQTSPFQQVEGWNFPGDNLPLSMKLAGDSDVAGMGGMPAMGGHLANPHLGAVASCENLSGLLLDPGLYASAAGASSYASYAKVAPEAEPRAPAGVAAALKAAPTALLLAHLTLREAVAEAEDALADVRRAATQLPEPVGETKQ</sequence>
<dbReference type="Proteomes" id="UP000604046">
    <property type="component" value="Unassembled WGS sequence"/>
</dbReference>